<reference evidence="3" key="1">
    <citation type="submission" date="2011-08" db="EMBL/GenBank/DDBJ databases">
        <title>The draft genome of Latimeria chalumnae.</title>
        <authorList>
            <person name="Di Palma F."/>
            <person name="Alfoldi J."/>
            <person name="Johnson J."/>
            <person name="Berlin A."/>
            <person name="Gnerre S."/>
            <person name="Jaffe D."/>
            <person name="MacCallum I."/>
            <person name="Young S."/>
            <person name="Walker B.J."/>
            <person name="Lander E."/>
            <person name="Lindblad-Toh K."/>
        </authorList>
    </citation>
    <scope>NUCLEOTIDE SEQUENCE [LARGE SCALE GENOMIC DNA]</scope>
    <source>
        <strain evidence="3">Wild caught</strain>
    </source>
</reference>
<accession>H3ALR1</accession>
<name>H3ALR1_LATCH</name>
<gene>
    <name evidence="2" type="primary">C13orf42</name>
</gene>
<dbReference type="EMBL" id="AFYH01170916">
    <property type="status" value="NOT_ANNOTATED_CDS"/>
    <property type="molecule type" value="Genomic_DNA"/>
</dbReference>
<feature type="region of interest" description="Disordered" evidence="1">
    <location>
        <begin position="105"/>
        <end position="140"/>
    </location>
</feature>
<evidence type="ECO:0000313" key="3">
    <source>
        <dbReference type="Proteomes" id="UP000008672"/>
    </source>
</evidence>
<organism evidence="2 3">
    <name type="scientific">Latimeria chalumnae</name>
    <name type="common">Coelacanth</name>
    <dbReference type="NCBI Taxonomy" id="7897"/>
    <lineage>
        <taxon>Eukaryota</taxon>
        <taxon>Metazoa</taxon>
        <taxon>Chordata</taxon>
        <taxon>Craniata</taxon>
        <taxon>Vertebrata</taxon>
        <taxon>Euteleostomi</taxon>
        <taxon>Coelacanthiformes</taxon>
        <taxon>Coelacanthidae</taxon>
        <taxon>Latimeria</taxon>
    </lineage>
</organism>
<protein>
    <submittedName>
        <fullName evidence="2">Chromosome 13 open reading frame 42</fullName>
    </submittedName>
</protein>
<dbReference type="AlphaFoldDB" id="H3ALR1"/>
<reference evidence="2" key="2">
    <citation type="submission" date="2025-08" db="UniProtKB">
        <authorList>
            <consortium name="Ensembl"/>
        </authorList>
    </citation>
    <scope>IDENTIFICATION</scope>
</reference>
<dbReference type="Ensembl" id="ENSLACT00000010661.1">
    <property type="protein sequence ID" value="ENSLACP00000010582.1"/>
    <property type="gene ID" value="ENSLACG00000009325.1"/>
</dbReference>
<feature type="compositionally biased region" description="Polar residues" evidence="1">
    <location>
        <begin position="114"/>
        <end position="124"/>
    </location>
</feature>
<dbReference type="OMA" id="YSRTQDC"/>
<evidence type="ECO:0000313" key="2">
    <source>
        <dbReference type="Ensembl" id="ENSLACP00000010582.1"/>
    </source>
</evidence>
<sequence>MFKKINSFFRPGFRSRSMTDLYTDDKDCAVRLIRTTSMFAVSQNQQKDSAILKRSKSTVSIESSAFYNYREEDRAWMYSRTQDCLQYLQELIALRKKYLNSVNNLKSGGKKSEQSTVSVQSSKSGRGGVCVPVPKSKSASRPNSEVLATLAYFDSVIADIDADKRPRSYTTENKHIDVDFDVATSSSEHSLHSNWILRSPRKLSVDSGQTSKTESKFRRNSEGVTMSCKKRLQRNPIYLPKAAESAFYTLKFKPKAQKK</sequence>
<dbReference type="InParanoid" id="H3ALR1"/>
<dbReference type="eggNOG" id="ENOG502QWCZ">
    <property type="taxonomic scope" value="Eukaryota"/>
</dbReference>
<reference evidence="2" key="3">
    <citation type="submission" date="2025-09" db="UniProtKB">
        <authorList>
            <consortium name="Ensembl"/>
        </authorList>
    </citation>
    <scope>IDENTIFICATION</scope>
</reference>
<dbReference type="GeneTree" id="ENSGT00390000003838"/>
<keyword evidence="3" id="KW-1185">Reference proteome</keyword>
<proteinExistence type="predicted"/>
<dbReference type="Proteomes" id="UP000008672">
    <property type="component" value="Unassembled WGS sequence"/>
</dbReference>
<evidence type="ECO:0000256" key="1">
    <source>
        <dbReference type="SAM" id="MobiDB-lite"/>
    </source>
</evidence>